<comment type="similarity">
    <text evidence="5">Belongs to the class-II pyridoxal-phosphate-dependent aminotransferase family. MalY/PatB cystathionine beta-lyase subfamily.</text>
</comment>
<organism evidence="7 8">
    <name type="scientific">Clostridium argentinense CDC 2741</name>
    <dbReference type="NCBI Taxonomy" id="1418104"/>
    <lineage>
        <taxon>Bacteria</taxon>
        <taxon>Bacillati</taxon>
        <taxon>Bacillota</taxon>
        <taxon>Clostridia</taxon>
        <taxon>Eubacteriales</taxon>
        <taxon>Clostridiaceae</taxon>
        <taxon>Clostridium</taxon>
    </lineage>
</organism>
<protein>
    <recommendedName>
        <fullName evidence="2">cysteine-S-conjugate beta-lyase</fullName>
        <ecNumber evidence="2">4.4.1.13</ecNumber>
    </recommendedName>
</protein>
<dbReference type="CDD" id="cd00609">
    <property type="entry name" value="AAT_like"/>
    <property type="match status" value="1"/>
</dbReference>
<dbReference type="InterPro" id="IPR015422">
    <property type="entry name" value="PyrdxlP-dep_Trfase_small"/>
</dbReference>
<dbReference type="Gene3D" id="3.90.1150.10">
    <property type="entry name" value="Aspartate Aminotransferase, domain 1"/>
    <property type="match status" value="1"/>
</dbReference>
<evidence type="ECO:0000313" key="8">
    <source>
        <dbReference type="Proteomes" id="UP000031366"/>
    </source>
</evidence>
<dbReference type="SUPFAM" id="SSF53383">
    <property type="entry name" value="PLP-dependent transferases"/>
    <property type="match status" value="1"/>
</dbReference>
<comment type="caution">
    <text evidence="7">The sequence shown here is derived from an EMBL/GenBank/DDBJ whole genome shotgun (WGS) entry which is preliminary data.</text>
</comment>
<evidence type="ECO:0000256" key="2">
    <source>
        <dbReference type="ARBA" id="ARBA00012224"/>
    </source>
</evidence>
<proteinExistence type="inferred from homology"/>
<name>A0A0C1R4E8_9CLOT</name>
<evidence type="ECO:0000259" key="6">
    <source>
        <dbReference type="Pfam" id="PF00155"/>
    </source>
</evidence>
<accession>A0A0C1R4E8</accession>
<evidence type="ECO:0000313" key="7">
    <source>
        <dbReference type="EMBL" id="KIE48382.1"/>
    </source>
</evidence>
<dbReference type="Pfam" id="PF00155">
    <property type="entry name" value="Aminotran_1_2"/>
    <property type="match status" value="1"/>
</dbReference>
<dbReference type="InterPro" id="IPR015421">
    <property type="entry name" value="PyrdxlP-dep_Trfase_major"/>
</dbReference>
<dbReference type="AlphaFoldDB" id="A0A0C1R4E8"/>
<dbReference type="GO" id="GO:0047804">
    <property type="term" value="F:cysteine-S-conjugate beta-lyase activity"/>
    <property type="evidence" value="ECO:0007669"/>
    <property type="project" value="UniProtKB-EC"/>
</dbReference>
<dbReference type="RefSeq" id="WP_039629970.1">
    <property type="nucleotide sequence ID" value="NZ_AYSO01000010.1"/>
</dbReference>
<dbReference type="NCBIfam" id="TIGR04350">
    <property type="entry name" value="C_S_lyase_PatB"/>
    <property type="match status" value="1"/>
</dbReference>
<dbReference type="STRING" id="29341.RSJ17_10825"/>
<dbReference type="Gene3D" id="3.40.640.10">
    <property type="entry name" value="Type I PLP-dependent aspartate aminotransferase-like (Major domain)"/>
    <property type="match status" value="1"/>
</dbReference>
<dbReference type="InterPro" id="IPR015424">
    <property type="entry name" value="PyrdxlP-dep_Trfase"/>
</dbReference>
<dbReference type="EMBL" id="AYSO01000010">
    <property type="protein sequence ID" value="KIE48382.1"/>
    <property type="molecule type" value="Genomic_DNA"/>
</dbReference>
<sequence>MIYNFDESIDRKNTGCVKFDGVKERFGVEDLIPMWVADMDFPVAEPIIKAIKHRAEHPILGYVKFEDSYYDAIIYWMKNKHNWNIKKEWICFTPGVVSALNYAVQAFSSQGDEIIIQTPVYAPFSKAIKFNGRTVVNNPLKYEDNNYTMDFDDLKRKITSRTKLLFLCNPHNPVGRVWTLEELKTLGEICIDNNIIVVSDDIHFDLIYSGYNHTVIASISETFAQNSIICTAPSKTFNIAGLQVSNIIIPNKELRKRFKVTLENNSVFGANVFGIEALKASYYHCDDWLSQLMIYLEESLNYVIDFIENNIPKIKVIKPQGTFIIWLDCSNLNMNEKEIKEFFIRKCRLGLDEGSIFGQEGKYFMRMNIACSKKIIDEALNRIKTEVDKLK</sequence>
<dbReference type="Proteomes" id="UP000031366">
    <property type="component" value="Unassembled WGS sequence"/>
</dbReference>
<dbReference type="InterPro" id="IPR004839">
    <property type="entry name" value="Aminotransferase_I/II_large"/>
</dbReference>
<reference evidence="7 8" key="1">
    <citation type="journal article" date="2015" name="Infect. Genet. Evol.">
        <title>Genomic sequences of six botulinum neurotoxin-producing strains representing three clostridial species illustrate the mobility and diversity of botulinum neurotoxin genes.</title>
        <authorList>
            <person name="Smith T.J."/>
            <person name="Hill K.K."/>
            <person name="Xie G."/>
            <person name="Foley B.T."/>
            <person name="Williamson C.H."/>
            <person name="Foster J.T."/>
            <person name="Johnson S.L."/>
            <person name="Chertkov O."/>
            <person name="Teshima H."/>
            <person name="Gibbons H.S."/>
            <person name="Johnsky L.A."/>
            <person name="Karavis M.A."/>
            <person name="Smith L.A."/>
        </authorList>
    </citation>
    <scope>NUCLEOTIDE SEQUENCE [LARGE SCALE GENOMIC DNA]</scope>
    <source>
        <strain evidence="7 8">CDC 2741</strain>
    </source>
</reference>
<dbReference type="PANTHER" id="PTHR43525">
    <property type="entry name" value="PROTEIN MALY"/>
    <property type="match status" value="1"/>
</dbReference>
<gene>
    <name evidence="7" type="primary">patB</name>
    <name evidence="7" type="ORF">U732_4156</name>
</gene>
<keyword evidence="8" id="KW-1185">Reference proteome</keyword>
<dbReference type="EC" id="4.4.1.13" evidence="2"/>
<dbReference type="GO" id="GO:0030170">
    <property type="term" value="F:pyridoxal phosphate binding"/>
    <property type="evidence" value="ECO:0007669"/>
    <property type="project" value="InterPro"/>
</dbReference>
<dbReference type="InterPro" id="IPR051798">
    <property type="entry name" value="Class-II_PLP-Dep_Aminotrans"/>
</dbReference>
<keyword evidence="3" id="KW-0663">Pyridoxal phosphate</keyword>
<dbReference type="InterPro" id="IPR027619">
    <property type="entry name" value="C-S_lyase_PatB-like"/>
</dbReference>
<evidence type="ECO:0000256" key="5">
    <source>
        <dbReference type="ARBA" id="ARBA00037974"/>
    </source>
</evidence>
<feature type="domain" description="Aminotransferase class I/classII large" evidence="6">
    <location>
        <begin position="36"/>
        <end position="383"/>
    </location>
</feature>
<dbReference type="OrthoDB" id="9802872at2"/>
<keyword evidence="4 7" id="KW-0456">Lyase</keyword>
<evidence type="ECO:0000256" key="4">
    <source>
        <dbReference type="ARBA" id="ARBA00023239"/>
    </source>
</evidence>
<dbReference type="PANTHER" id="PTHR43525:SF1">
    <property type="entry name" value="PROTEIN MALY"/>
    <property type="match status" value="1"/>
</dbReference>
<evidence type="ECO:0000256" key="1">
    <source>
        <dbReference type="ARBA" id="ARBA00001933"/>
    </source>
</evidence>
<evidence type="ECO:0000256" key="3">
    <source>
        <dbReference type="ARBA" id="ARBA00022898"/>
    </source>
</evidence>
<comment type="cofactor">
    <cofactor evidence="1">
        <name>pyridoxal 5'-phosphate</name>
        <dbReference type="ChEBI" id="CHEBI:597326"/>
    </cofactor>
</comment>